<name>A0A5M3MJ01_CONPW</name>
<evidence type="ECO:0000313" key="12">
    <source>
        <dbReference type="EMBL" id="EIW79093.1"/>
    </source>
</evidence>
<evidence type="ECO:0000259" key="11">
    <source>
        <dbReference type="Pfam" id="PF20255"/>
    </source>
</evidence>
<organism evidence="12 13">
    <name type="scientific">Coniophora puteana (strain RWD-64-598)</name>
    <name type="common">Brown rot fungus</name>
    <dbReference type="NCBI Taxonomy" id="741705"/>
    <lineage>
        <taxon>Eukaryota</taxon>
        <taxon>Fungi</taxon>
        <taxon>Dikarya</taxon>
        <taxon>Basidiomycota</taxon>
        <taxon>Agaricomycotina</taxon>
        <taxon>Agaricomycetes</taxon>
        <taxon>Agaricomycetidae</taxon>
        <taxon>Boletales</taxon>
        <taxon>Coniophorineae</taxon>
        <taxon>Coniophoraceae</taxon>
        <taxon>Coniophora</taxon>
    </lineage>
</organism>
<dbReference type="KEGG" id="cput:CONPUDRAFT_107198"/>
<keyword evidence="6" id="KW-0788">Thiol protease</keyword>
<keyword evidence="3" id="KW-0645">Protease</keyword>
<evidence type="ECO:0000256" key="1">
    <source>
        <dbReference type="ARBA" id="ARBA00000707"/>
    </source>
</evidence>
<dbReference type="InterPro" id="IPR027417">
    <property type="entry name" value="P-loop_NTPase"/>
</dbReference>
<dbReference type="GeneID" id="19198634"/>
<sequence length="3105" mass="352388">MPDHLQAWDAVTAMLLHLRDAAGKTYLSADSTYSQLKSSRAGDLHVFFIRRQNAGLIIRKERDCTIFESFEASPSPDAVMQATGKLLCSYPGPAVSVPNAVSQEPEFLNQLSKFLEGLDEEEFLDAVPHTKKAGVLVPETRDTINPRYVTELLTGILLGFGTPADVPRVSKRIGDDVQWLNAELPWRRAPLWLVIRVSLQTTLSRVTGGLLVYKSFILFLITNIIQEVVNDHLPHFSDEVLFQMSAKMGRRLHKLGSSALPELAKSTCKVAEAVRNALEERSKALTSSPLPALQLTTSDFERDVNLPLKNSQSCIERALSSQAPSGPCSPFSKKHSPRKHDISVFLKDLETQISGIQYDEKYITLIDFESAVHGSLCDSKVWCSTIADADATSVNIMKTMATYYDHAITLYKHNPENMSIMYLTLFLLWVALDHLTLAKIPLLWDYRPDFDHTVFQPLVLRTHQSRTLLQKALIHLSSRHARAVNKPVLEGIKDEFSFPARYFRSSLTLHALKQRIQNDAEADKREKLDELHQKMQDYEEKLRLAHELIHERCEQVRGKGMQKRRAEICTRCGLERDAKKMRIEIHEWPLPSDPLQAVSAVFELDCPISFAAWRDATYHFVTDVLCPTLSVSSEKQEWYGVLSLESSSKYTPLVNYARSVGFNRRITLGSSTKSFRQSHYQRLSLAKHPNDDSVAVKNALNFYLVDTTRDERSDRWLGSQDITEHCTFVVPQGLYSSVSFALRTTSHSTNEVLAQQAECHPQLSLREYWAYASLRSGGRLQWMNILRVVRDRSLNFREVEVYLLCTQASLQVGPLNAGSLESWHSLLCDQPFCLSLIQELSKLLAAIEHNWLELFSMLFIVDILLILISSSMCEDVIREAMRLLRECRSTSFTWLEELSKHPDLHQHKQTQLRTHDVAAICLATFDTEAAHIDFVLSRNEPSDVMQIVKASILFQEYTPAPAHTLPNISRRLSERARRLAVLLESHLYNRIASDRTGLDQALQSVWSGYRPNYEKPWTRLNSPSHRWVWCRTLQTTQQSSQTVHYDLLSGALLVEGKPLARLPSSITQHQTYAQLFAEQILEVVPSDIPGMQYATKVLIQNHQVFFGLVDNVPVIRAKQVQSEVILELIPSEQLRNDIPLPLVNGHIHWLDLASRVIEVRPEHRRWEPLHDSDWRIYYSARCSRMVRQLGPNTFCQLVDPSSLSGNMLSKYLDPIELPAFQVVTWTPGASSGELLAELPRLGISFFLNPQGRLQSRELTNYAIDQNQSTGTMFGLQNQLILAPNPSDDCHSEEMCRVIIPRGSVTYTTSSRHPRISIQNPESLTRVSYDIYKVDTLLGRLELDGLSSITSRLYKAYLHAISTQCLPDSLTQRTGTEEALRELRSAACLSFSSLHDDDIVLLRCISELTPRRHYYPPKRERMQSVLWGKLSSIAQHEGYREAVASIVTHAKHMNTIDSTLCHTISELAKSEEESNDCPKLLLRAKLRRQVIQRDGFASLECDLQDSDVVYNSQWDVSRDALVQQVSSTSAMVFRWSRGLSVLPPSDLFVVMKSISSGSTLEGPKPRHSSLQHSRAWLSEPRTIWLTALELCRKALNKFQLLFTLSSMSYCALYRERQDLLVVLFCIAYESSIGSVPPIFSQSSYTLGDGTDLDANTLSVVISTHCRPLRDSPEGSWTRRNGESQVAFQSRQTESRSSVLSKLESTLLDAFVSQWDMWDMPQPPPGDFSLYFDLENMLKKVSYLFDSWRRNSNLQAYTRLLQRRVFQTAWSTISTKGYSFSPASRRAKAPPANISSLDLFSRTVCRRFSFPTSLLAQYIGMNTHKKQVTQDSEDRLRSLITRIRGLSQDRLYNIYTQSLERSRSALAISSFSDINWITASKTAAYLAEEDLQRCRDRMILSRDVIVRALAPQQDHEMALAHAGLWPSFSTLCLLRNLDLHHFFSLSSDWKHTFIDFARVLISMQASQRRAVMVKRSDYQDLIRDLEHTEQQYYVTTACPDWLLLQIDGDFTLRDVQHQIAGEMASQDSDQSIALQLNMGEGKSSVIAPLAACVIADKSKLVRLVVLKSLAAQMAHTMENRLTGLANRRIYYLPFTRSTLLNSKTLNAVRSVLEECRESGGILIAQPEHILSMKLRAVECQLSKDSTSAAALIHLQRFIFNHGRDILDESDEILHVRYQLVYTSGTHQRLQGHPNRWSTTQEILRLARGHLHRLFLQDPTMFSAQGTTRSEVAHTSAFPPLRLIQSSSAASQLLRLILGDVLEGRLSKCNLQHFDGSEKSAFETFISVPSVTTSTQEVLSGLRSRGALDDNFWTLTLLLRGLIAHEVLIFCLRDKRYRVDYGLDLQRSMLAVPYRAKDVPSTNAEFGHPDVVVLLTCISYYLSGLSEMQLGACIRFLLISDNPAAIYEDWISLIRASDLSDSLKSYKGLNFDSVEQRHLLSEMFSYNQATIDFYLRTVVFPQQAKEFESRLATSGWDIVESKRHITTGFSGTNDFHHLLPTYIVQKDPEHQLSTNARVLDCMLRDENDHYETFAFPDGLRFVEKLSHKRPKIRMLLDVGAQLLDVKNKDLVDHWLHHESVEDTIAAVYVDDRDELTVLHRNGHEEPLSTSHINQHLGQCIVYLDDAHTRGMDVKLPSGFRAAVTLGPKVTKDRLAQGCMRMRRLGSGHSIAFFAPPEVETRIRHISSKKATSKISVEDVLLWAISETCAEIKARALQWAFQGVDHEIRYKAWSNFLNADLKLFDGAEFDNLRQAWVQQEARSLEELYGIRSSNLVNPLKNIVKIPRIHQRCLKLGLSSTSVEQQTWLDEEQEREVAHEVEQEEQVQRPSSQPPWKHRLSADVKAFVQTGSFSDHSSSFIPAISLLSHTSAEFPSGWKGQMWATEDFARTVQIPRGSKLDFFRPVQWVISTTALVGHTGKDTAFVLVSPFEANELLPEIRRYMKVQLHVFTPRLTSEMAPCDDLQFFTVPLLEQSALMPACARMELILFSGQLYLSSYEEYIELCKFLGVFANDLKNLPKPHVSHDGFIEPRGRQFGIRAECPFSSSPIPALTALASIRLKGMSYSHTHLGKILSGRLLFPADFGLGGEFIFSAQDALLKHDKDEGPRS</sequence>
<dbReference type="Pfam" id="PF20255">
    <property type="entry name" value="DUF6606"/>
    <property type="match status" value="1"/>
</dbReference>
<dbReference type="Pfam" id="PF12359">
    <property type="entry name" value="DUF3645"/>
    <property type="match status" value="1"/>
</dbReference>
<feature type="region of interest" description="Disordered" evidence="8">
    <location>
        <begin position="1667"/>
        <end position="1688"/>
    </location>
</feature>
<feature type="domain" description="DUF3638" evidence="9">
    <location>
        <begin position="1992"/>
        <end position="2210"/>
    </location>
</feature>
<keyword evidence="7" id="KW-0175">Coiled coil</keyword>
<proteinExistence type="predicted"/>
<dbReference type="SUPFAM" id="SSF52540">
    <property type="entry name" value="P-loop containing nucleoside triphosphate hydrolases"/>
    <property type="match status" value="1"/>
</dbReference>
<feature type="region of interest" description="Disordered" evidence="8">
    <location>
        <begin position="2804"/>
        <end position="2832"/>
    </location>
</feature>
<keyword evidence="4" id="KW-0833">Ubl conjugation pathway</keyword>
<keyword evidence="13" id="KW-1185">Reference proteome</keyword>
<feature type="coiled-coil region" evidence="7">
    <location>
        <begin position="521"/>
        <end position="548"/>
    </location>
</feature>
<evidence type="ECO:0000256" key="6">
    <source>
        <dbReference type="ARBA" id="ARBA00022807"/>
    </source>
</evidence>
<evidence type="ECO:0000256" key="5">
    <source>
        <dbReference type="ARBA" id="ARBA00022801"/>
    </source>
</evidence>
<gene>
    <name evidence="12" type="ORF">CONPUDRAFT_107198</name>
</gene>
<dbReference type="EC" id="3.4.19.12" evidence="2"/>
<dbReference type="EMBL" id="JH711581">
    <property type="protein sequence ID" value="EIW79093.1"/>
    <property type="molecule type" value="Genomic_DNA"/>
</dbReference>
<protein>
    <recommendedName>
        <fullName evidence="2">ubiquitinyl hydrolase 1</fullName>
        <ecNumber evidence="2">3.4.19.12</ecNumber>
    </recommendedName>
</protein>
<dbReference type="InterPro" id="IPR051346">
    <property type="entry name" value="OTU_Deubiquitinase"/>
</dbReference>
<dbReference type="PANTHER" id="PTHR13367:SF33">
    <property type="entry name" value="P-LOOP CONTAINING NUCLEOSIDE TRIPHOSPHATE HYDROLASE PROTEIN"/>
    <property type="match status" value="1"/>
</dbReference>
<dbReference type="Pfam" id="PF12340">
    <property type="entry name" value="DUF3638"/>
    <property type="match status" value="1"/>
</dbReference>
<evidence type="ECO:0000256" key="2">
    <source>
        <dbReference type="ARBA" id="ARBA00012759"/>
    </source>
</evidence>
<dbReference type="GO" id="GO:0006508">
    <property type="term" value="P:proteolysis"/>
    <property type="evidence" value="ECO:0007669"/>
    <property type="project" value="UniProtKB-KW"/>
</dbReference>
<evidence type="ECO:0000313" key="13">
    <source>
        <dbReference type="Proteomes" id="UP000053558"/>
    </source>
</evidence>
<dbReference type="InterPro" id="IPR022099">
    <property type="entry name" value="DUF3638"/>
</dbReference>
<comment type="catalytic activity">
    <reaction evidence="1">
        <text>Thiol-dependent hydrolysis of ester, thioester, amide, peptide and isopeptide bonds formed by the C-terminal Gly of ubiquitin (a 76-residue protein attached to proteins as an intracellular targeting signal).</text>
        <dbReference type="EC" id="3.4.19.12"/>
    </reaction>
</comment>
<feature type="domain" description="DUF3645" evidence="10">
    <location>
        <begin position="2341"/>
        <end position="2373"/>
    </location>
</feature>
<feature type="domain" description="DUF6606" evidence="11">
    <location>
        <begin position="4"/>
        <end position="225"/>
    </location>
</feature>
<dbReference type="OMA" id="FICETGM"/>
<dbReference type="OrthoDB" id="3182339at2759"/>
<evidence type="ECO:0000259" key="10">
    <source>
        <dbReference type="Pfam" id="PF12359"/>
    </source>
</evidence>
<keyword evidence="5" id="KW-0378">Hydrolase</keyword>
<evidence type="ECO:0000259" key="9">
    <source>
        <dbReference type="Pfam" id="PF12340"/>
    </source>
</evidence>
<dbReference type="InterPro" id="IPR022105">
    <property type="entry name" value="DUF3645"/>
</dbReference>
<evidence type="ECO:0000256" key="4">
    <source>
        <dbReference type="ARBA" id="ARBA00022786"/>
    </source>
</evidence>
<dbReference type="InterPro" id="IPR046541">
    <property type="entry name" value="DUF6606"/>
</dbReference>
<dbReference type="PANTHER" id="PTHR13367">
    <property type="entry name" value="UBIQUITIN THIOESTERASE"/>
    <property type="match status" value="1"/>
</dbReference>
<comment type="caution">
    <text evidence="12">The sequence shown here is derived from an EMBL/GenBank/DDBJ whole genome shotgun (WGS) entry which is preliminary data.</text>
</comment>
<dbReference type="RefSeq" id="XP_007770817.1">
    <property type="nucleotide sequence ID" value="XM_007772627.1"/>
</dbReference>
<evidence type="ECO:0000256" key="7">
    <source>
        <dbReference type="SAM" id="Coils"/>
    </source>
</evidence>
<accession>A0A5M3MJ01</accession>
<reference evidence="13" key="1">
    <citation type="journal article" date="2012" name="Science">
        <title>The Paleozoic origin of enzymatic lignin decomposition reconstructed from 31 fungal genomes.</title>
        <authorList>
            <person name="Floudas D."/>
            <person name="Binder M."/>
            <person name="Riley R."/>
            <person name="Barry K."/>
            <person name="Blanchette R.A."/>
            <person name="Henrissat B."/>
            <person name="Martinez A.T."/>
            <person name="Otillar R."/>
            <person name="Spatafora J.W."/>
            <person name="Yadav J.S."/>
            <person name="Aerts A."/>
            <person name="Benoit I."/>
            <person name="Boyd A."/>
            <person name="Carlson A."/>
            <person name="Copeland A."/>
            <person name="Coutinho P.M."/>
            <person name="de Vries R.P."/>
            <person name="Ferreira P."/>
            <person name="Findley K."/>
            <person name="Foster B."/>
            <person name="Gaskell J."/>
            <person name="Glotzer D."/>
            <person name="Gorecki P."/>
            <person name="Heitman J."/>
            <person name="Hesse C."/>
            <person name="Hori C."/>
            <person name="Igarashi K."/>
            <person name="Jurgens J.A."/>
            <person name="Kallen N."/>
            <person name="Kersten P."/>
            <person name="Kohler A."/>
            <person name="Kuees U."/>
            <person name="Kumar T.K.A."/>
            <person name="Kuo A."/>
            <person name="LaButti K."/>
            <person name="Larrondo L.F."/>
            <person name="Lindquist E."/>
            <person name="Ling A."/>
            <person name="Lombard V."/>
            <person name="Lucas S."/>
            <person name="Lundell T."/>
            <person name="Martin R."/>
            <person name="McLaughlin D.J."/>
            <person name="Morgenstern I."/>
            <person name="Morin E."/>
            <person name="Murat C."/>
            <person name="Nagy L.G."/>
            <person name="Nolan M."/>
            <person name="Ohm R.A."/>
            <person name="Patyshakuliyeva A."/>
            <person name="Rokas A."/>
            <person name="Ruiz-Duenas F.J."/>
            <person name="Sabat G."/>
            <person name="Salamov A."/>
            <person name="Samejima M."/>
            <person name="Schmutz J."/>
            <person name="Slot J.C."/>
            <person name="St John F."/>
            <person name="Stenlid J."/>
            <person name="Sun H."/>
            <person name="Sun S."/>
            <person name="Syed K."/>
            <person name="Tsang A."/>
            <person name="Wiebenga A."/>
            <person name="Young D."/>
            <person name="Pisabarro A."/>
            <person name="Eastwood D.C."/>
            <person name="Martin F."/>
            <person name="Cullen D."/>
            <person name="Grigoriev I.V."/>
            <person name="Hibbett D.S."/>
        </authorList>
    </citation>
    <scope>NUCLEOTIDE SEQUENCE [LARGE SCALE GENOMIC DNA]</scope>
    <source>
        <strain evidence="13">RWD-64-598 SS2</strain>
    </source>
</reference>
<dbReference type="Proteomes" id="UP000053558">
    <property type="component" value="Unassembled WGS sequence"/>
</dbReference>
<evidence type="ECO:0000256" key="8">
    <source>
        <dbReference type="SAM" id="MobiDB-lite"/>
    </source>
</evidence>
<dbReference type="GO" id="GO:0004843">
    <property type="term" value="F:cysteine-type deubiquitinase activity"/>
    <property type="evidence" value="ECO:0007669"/>
    <property type="project" value="UniProtKB-EC"/>
</dbReference>
<evidence type="ECO:0000256" key="3">
    <source>
        <dbReference type="ARBA" id="ARBA00022670"/>
    </source>
</evidence>